<evidence type="ECO:0000313" key="2">
    <source>
        <dbReference type="Proteomes" id="UP000245942"/>
    </source>
</evidence>
<gene>
    <name evidence="1" type="ORF">BCV69DRAFT_284413</name>
</gene>
<dbReference type="EMBL" id="KZ819332">
    <property type="protein sequence ID" value="PWN19264.1"/>
    <property type="molecule type" value="Genomic_DNA"/>
</dbReference>
<evidence type="ECO:0000313" key="1">
    <source>
        <dbReference type="EMBL" id="PWN19264.1"/>
    </source>
</evidence>
<dbReference type="AlphaFoldDB" id="A0A316U390"/>
<accession>A0A316U390</accession>
<dbReference type="RefSeq" id="XP_025346424.1">
    <property type="nucleotide sequence ID" value="XM_025493033.1"/>
</dbReference>
<dbReference type="Proteomes" id="UP000245942">
    <property type="component" value="Unassembled WGS sequence"/>
</dbReference>
<keyword evidence="2" id="KW-1185">Reference proteome</keyword>
<name>A0A316U390_9BASI</name>
<organism evidence="1 2">
    <name type="scientific">Pseudomicrostroma glucosiphilum</name>
    <dbReference type="NCBI Taxonomy" id="1684307"/>
    <lineage>
        <taxon>Eukaryota</taxon>
        <taxon>Fungi</taxon>
        <taxon>Dikarya</taxon>
        <taxon>Basidiomycota</taxon>
        <taxon>Ustilaginomycotina</taxon>
        <taxon>Exobasidiomycetes</taxon>
        <taxon>Microstromatales</taxon>
        <taxon>Microstromatales incertae sedis</taxon>
        <taxon>Pseudomicrostroma</taxon>
    </lineage>
</organism>
<dbReference type="GeneID" id="37014767"/>
<protein>
    <submittedName>
        <fullName evidence="1">Uncharacterized protein</fullName>
    </submittedName>
</protein>
<proteinExistence type="predicted"/>
<reference evidence="1 2" key="1">
    <citation type="journal article" date="2018" name="Mol. Biol. Evol.">
        <title>Broad Genomic Sampling Reveals a Smut Pathogenic Ancestry of the Fungal Clade Ustilaginomycotina.</title>
        <authorList>
            <person name="Kijpornyongpan T."/>
            <person name="Mondo S.J."/>
            <person name="Barry K."/>
            <person name="Sandor L."/>
            <person name="Lee J."/>
            <person name="Lipzen A."/>
            <person name="Pangilinan J."/>
            <person name="LaButti K."/>
            <person name="Hainaut M."/>
            <person name="Henrissat B."/>
            <person name="Grigoriev I.V."/>
            <person name="Spatafora J.W."/>
            <person name="Aime M.C."/>
        </authorList>
    </citation>
    <scope>NUCLEOTIDE SEQUENCE [LARGE SCALE GENOMIC DNA]</scope>
    <source>
        <strain evidence="1 2">MCA 4718</strain>
    </source>
</reference>
<sequence length="95" mass="10563">MCCTCSAVLYLQCCAVCRAVLFNNRFPYPTHLYLYLSLSLSLSLLHALPVHHFCLLEVFQASVYAHFARPRREGEAEAEREAEAESVAVALSLAG</sequence>